<reference evidence="3" key="1">
    <citation type="journal article" date="2010" name="Genome Res.">
        <title>Population genomic sequencing of Coccidioides fungi reveals recent hybridization and transposon control.</title>
        <authorList>
            <person name="Neafsey D.E."/>
            <person name="Barker B.M."/>
            <person name="Sharpton T.J."/>
            <person name="Stajich J.E."/>
            <person name="Park D.J."/>
            <person name="Whiston E."/>
            <person name="Hung C.-Y."/>
            <person name="McMahan C."/>
            <person name="White J."/>
            <person name="Sykes S."/>
            <person name="Heiman D."/>
            <person name="Young S."/>
            <person name="Zeng Q."/>
            <person name="Abouelleil A."/>
            <person name="Aftuck L."/>
            <person name="Bessette D."/>
            <person name="Brown A."/>
            <person name="FitzGerald M."/>
            <person name="Lui A."/>
            <person name="Macdonald J.P."/>
            <person name="Priest M."/>
            <person name="Orbach M.J."/>
            <person name="Galgiani J.N."/>
            <person name="Kirkland T.N."/>
            <person name="Cole G.T."/>
            <person name="Birren B.W."/>
            <person name="Henn M.R."/>
            <person name="Taylor J.W."/>
            <person name="Rounsley S.D."/>
        </authorList>
    </citation>
    <scope>NUCLEOTIDE SEQUENCE [LARGE SCALE GENOMIC DNA]</scope>
    <source>
        <strain evidence="3">H538.4</strain>
    </source>
</reference>
<feature type="compositionally biased region" description="Low complexity" evidence="1">
    <location>
        <begin position="104"/>
        <end position="114"/>
    </location>
</feature>
<evidence type="ECO:0000313" key="3">
    <source>
        <dbReference type="Proteomes" id="UP000054563"/>
    </source>
</evidence>
<evidence type="ECO:0000256" key="1">
    <source>
        <dbReference type="SAM" id="MobiDB-lite"/>
    </source>
</evidence>
<sequence length="114" mass="13081">MILADSAINFLGWFCFWQQEKAAGWPVWRHARRTLSEIMVQVLGDCQMCTGLFDPINPWRIGPTPNFEARSPVMGKRTKNTKSVSQKLPSLEPAQPSRDRNDQAQRAARAPWHF</sequence>
<feature type="region of interest" description="Disordered" evidence="1">
    <location>
        <begin position="61"/>
        <end position="114"/>
    </location>
</feature>
<evidence type="ECO:0000313" key="2">
    <source>
        <dbReference type="EMBL" id="KMU85772.1"/>
    </source>
</evidence>
<protein>
    <submittedName>
        <fullName evidence="2">Uncharacterized protein</fullName>
    </submittedName>
</protein>
<name>A0A0J8RLS2_COCIT</name>
<gene>
    <name evidence="2" type="ORF">CIHG_03812</name>
</gene>
<dbReference type="VEuPathDB" id="FungiDB:CIHG_03812"/>
<proteinExistence type="predicted"/>
<dbReference type="Proteomes" id="UP000054563">
    <property type="component" value="Unassembled WGS sequence"/>
</dbReference>
<organism evidence="2 3">
    <name type="scientific">Coccidioides immitis H538.4</name>
    <dbReference type="NCBI Taxonomy" id="396776"/>
    <lineage>
        <taxon>Eukaryota</taxon>
        <taxon>Fungi</taxon>
        <taxon>Dikarya</taxon>
        <taxon>Ascomycota</taxon>
        <taxon>Pezizomycotina</taxon>
        <taxon>Eurotiomycetes</taxon>
        <taxon>Eurotiomycetidae</taxon>
        <taxon>Onygenales</taxon>
        <taxon>Onygenaceae</taxon>
        <taxon>Coccidioides</taxon>
    </lineage>
</organism>
<dbReference type="EMBL" id="DS016989">
    <property type="protein sequence ID" value="KMU85772.1"/>
    <property type="molecule type" value="Genomic_DNA"/>
</dbReference>
<accession>A0A0J8RLS2</accession>
<dbReference type="AlphaFoldDB" id="A0A0J8RLS2"/>